<evidence type="ECO:0000313" key="3">
    <source>
        <dbReference type="Proteomes" id="UP001153761"/>
    </source>
</evidence>
<accession>A0AAD1Q4I1</accession>
<dbReference type="Proteomes" id="UP001153761">
    <property type="component" value="Chromosome"/>
</dbReference>
<evidence type="ECO:0000313" key="2">
    <source>
        <dbReference type="EMBL" id="CAD5961144.1"/>
    </source>
</evidence>
<dbReference type="EMBL" id="LR882963">
    <property type="protein sequence ID" value="CAD5961144.1"/>
    <property type="molecule type" value="Genomic_DNA"/>
</dbReference>
<sequence>MPTDSVKNIERAFTGRVPVVQLNNDAPINQVFEIINYREILSKIKPVGATNVNLSIALETLQLISYLPGIFKPNKLPDYDEDLIPLLQKQAEDLAWMAEFNPSTQYALEITLFESWYSDSSWSAWSALARKWLYNQQTEYYLDLINPFLTNTKNSDIGDANYKLGIAITQKPTQQTAKANQNYIRIRTAYSGIITYEQPSTVVTLNKQSNSLNPITLNTSIQILYNDYNRKILYLQNTGKSVVYFNFDQNLISPEASPFLLPGETFTFESGEFKWSGGGIQFLPPMAQYLFQTGLWIYCTGKDTDGKTTTKNSIAWMQFLG</sequence>
<reference evidence="1" key="1">
    <citation type="submission" date="2020-09" db="EMBL/GenBank/DDBJ databases">
        <authorList>
            <person name="Blom J."/>
        </authorList>
    </citation>
    <scope>NUCLEOTIDE SEQUENCE</scope>
    <source>
        <strain evidence="1">No.66</strain>
    </source>
</reference>
<dbReference type="RefSeq" id="WP_254032487.1">
    <property type="nucleotide sequence ID" value="NZ_LR882963.1"/>
</dbReference>
<proteinExistence type="predicted"/>
<evidence type="ECO:0000313" key="1">
    <source>
        <dbReference type="EMBL" id="CAD5960656.1"/>
    </source>
</evidence>
<organism evidence="1 3">
    <name type="scientific">Planktothrix agardhii</name>
    <name type="common">Oscillatoria agardhii</name>
    <dbReference type="NCBI Taxonomy" id="1160"/>
    <lineage>
        <taxon>Bacteria</taxon>
        <taxon>Bacillati</taxon>
        <taxon>Cyanobacteriota</taxon>
        <taxon>Cyanophyceae</taxon>
        <taxon>Oscillatoriophycideae</taxon>
        <taxon>Oscillatoriales</taxon>
        <taxon>Microcoleaceae</taxon>
        <taxon>Planktothrix</taxon>
    </lineage>
</organism>
<name>A0AAD1Q4I1_PLAAG</name>
<dbReference type="EMBL" id="LR882963">
    <property type="protein sequence ID" value="CAD5960656.1"/>
    <property type="molecule type" value="Genomic_DNA"/>
</dbReference>
<gene>
    <name evidence="1" type="ORF">PANO66_03261</name>
    <name evidence="2" type="ORF">PANO66_03293</name>
</gene>
<protein>
    <submittedName>
        <fullName evidence="1">Uncharacterized protein</fullName>
    </submittedName>
</protein>
<dbReference type="AlphaFoldDB" id="A0AAD1Q4I1"/>